<evidence type="ECO:0000313" key="11">
    <source>
        <dbReference type="EMBL" id="TXD35972.1"/>
    </source>
</evidence>
<dbReference type="FunFam" id="3.30.470.20:FF:000028">
    <property type="entry name" value="Methylcrotonoyl-CoA carboxylase subunit alpha, mitochondrial"/>
    <property type="match status" value="1"/>
</dbReference>
<dbReference type="InterPro" id="IPR005481">
    <property type="entry name" value="BC-like_N"/>
</dbReference>
<dbReference type="FunFam" id="3.40.50.20:FF:000010">
    <property type="entry name" value="Propionyl-CoA carboxylase subunit alpha"/>
    <property type="match status" value="1"/>
</dbReference>
<evidence type="ECO:0000256" key="4">
    <source>
        <dbReference type="ARBA" id="ARBA00022840"/>
    </source>
</evidence>
<dbReference type="EMBL" id="VOSM01000007">
    <property type="protein sequence ID" value="TXD35972.1"/>
    <property type="molecule type" value="Genomic_DNA"/>
</dbReference>
<dbReference type="UniPathway" id="UPA00655">
    <property type="reaction ID" value="UER00711"/>
</dbReference>
<sequence length="506" mass="55415">MFKKVLIANRGEIAVRVMRSLREMGIATVAVYSEADRKALHVRMADEAYCVGPAPSAESYLRAEVILDVARQSGAEAIHPGYGFLSENADFARACEAAGIAFIGPKPYAIEAMGEKTRARQLMEKAGVPLVPGTKDAVEDAAEALAIAEKMGFPVLVKASAGGGGKGMRRVDDPAEFVQSFEGARREALSAFGNGDVYVEKYVLNPRHVEIQVLADGHGNVVHLFERDCSVQRRHQKIIEETPCPVLKEETRQRMGQVACDAARAVDYIGAGTVEFLLDANGDFYFLEMNTRLQVEHPITEMITGLDLVRWQVHIAAGHPLDFDQSQVTRRGAAVECRIYAEDPENNFMPSPGPLHVLKTPSGPGVREDGGVYEGGEVTVHYDPMIAKLITWGEDRQHAIERMRRALSEYVVGGIATNIAFHREVLDHPDFVSGEYTTDFVPRWLKERSKPEPRYVLDAELVAVLSAHRRDEALSQGAGVQGGAGAAKSGPGSRWKELGRMRALGR</sequence>
<feature type="domain" description="ATP-grasp" evidence="9">
    <location>
        <begin position="120"/>
        <end position="317"/>
    </location>
</feature>
<evidence type="ECO:0000259" key="10">
    <source>
        <dbReference type="PROSITE" id="PS50979"/>
    </source>
</evidence>
<comment type="caution">
    <text evidence="11">The sequence shown here is derived from an EMBL/GenBank/DDBJ whole genome shotgun (WGS) entry which is preliminary data.</text>
</comment>
<evidence type="ECO:0000256" key="6">
    <source>
        <dbReference type="ARBA" id="ARBA00023267"/>
    </source>
</evidence>
<feature type="region of interest" description="Disordered" evidence="8">
    <location>
        <begin position="475"/>
        <end position="506"/>
    </location>
</feature>
<dbReference type="PANTHER" id="PTHR18866">
    <property type="entry name" value="CARBOXYLASE:PYRUVATE/ACETYL-COA/PROPIONYL-COA CARBOXYLASE"/>
    <property type="match status" value="1"/>
</dbReference>
<evidence type="ECO:0000256" key="7">
    <source>
        <dbReference type="PROSITE-ProRule" id="PRU00409"/>
    </source>
</evidence>
<organism evidence="11 12">
    <name type="scientific">Lujinxingia vulgaris</name>
    <dbReference type="NCBI Taxonomy" id="2600176"/>
    <lineage>
        <taxon>Bacteria</taxon>
        <taxon>Deltaproteobacteria</taxon>
        <taxon>Bradymonadales</taxon>
        <taxon>Lujinxingiaceae</taxon>
        <taxon>Lujinxingia</taxon>
    </lineage>
</organism>
<dbReference type="NCBIfam" id="TIGR00514">
    <property type="entry name" value="accC"/>
    <property type="match status" value="1"/>
</dbReference>
<dbReference type="Pfam" id="PF00289">
    <property type="entry name" value="Biotin_carb_N"/>
    <property type="match status" value="1"/>
</dbReference>
<dbReference type="OrthoDB" id="9769961at2"/>
<keyword evidence="1 11" id="KW-0436">Ligase</keyword>
<gene>
    <name evidence="11" type="primary">accC</name>
    <name evidence="11" type="ORF">FRC98_14980</name>
</gene>
<dbReference type="Pfam" id="PF02786">
    <property type="entry name" value="CPSase_L_D2"/>
    <property type="match status" value="1"/>
</dbReference>
<dbReference type="PROSITE" id="PS50975">
    <property type="entry name" value="ATP_GRASP"/>
    <property type="match status" value="1"/>
</dbReference>
<dbReference type="AlphaFoldDB" id="A0A5C6X2C0"/>
<dbReference type="InterPro" id="IPR011761">
    <property type="entry name" value="ATP-grasp"/>
</dbReference>
<keyword evidence="2" id="KW-0479">Metal-binding</keyword>
<dbReference type="PANTHER" id="PTHR18866:SF33">
    <property type="entry name" value="METHYLCROTONOYL-COA CARBOXYLASE SUBUNIT ALPHA, MITOCHONDRIAL-RELATED"/>
    <property type="match status" value="1"/>
</dbReference>
<evidence type="ECO:0000313" key="12">
    <source>
        <dbReference type="Proteomes" id="UP000321412"/>
    </source>
</evidence>
<keyword evidence="3 7" id="KW-0547">Nucleotide-binding</keyword>
<keyword evidence="6" id="KW-0092">Biotin</keyword>
<dbReference type="InterPro" id="IPR016185">
    <property type="entry name" value="PreATP-grasp_dom_sf"/>
</dbReference>
<dbReference type="EC" id="6.3.4.14" evidence="11"/>
<keyword evidence="5" id="KW-0460">Magnesium</keyword>
<dbReference type="NCBIfam" id="NF006367">
    <property type="entry name" value="PRK08591.1"/>
    <property type="match status" value="1"/>
</dbReference>
<evidence type="ECO:0000256" key="1">
    <source>
        <dbReference type="ARBA" id="ARBA00022598"/>
    </source>
</evidence>
<dbReference type="GO" id="GO:0004075">
    <property type="term" value="F:biotin carboxylase activity"/>
    <property type="evidence" value="ECO:0007669"/>
    <property type="project" value="UniProtKB-EC"/>
</dbReference>
<dbReference type="PROSITE" id="PS50979">
    <property type="entry name" value="BC"/>
    <property type="match status" value="1"/>
</dbReference>
<protein>
    <submittedName>
        <fullName evidence="11">Acetyl-CoA carboxylase biotin carboxylase subunit</fullName>
        <ecNumber evidence="11">6.3.4.14</ecNumber>
    </submittedName>
</protein>
<dbReference type="Pfam" id="PF02785">
    <property type="entry name" value="Biotin_carb_C"/>
    <property type="match status" value="1"/>
</dbReference>
<dbReference type="GO" id="GO:0005524">
    <property type="term" value="F:ATP binding"/>
    <property type="evidence" value="ECO:0007669"/>
    <property type="project" value="UniProtKB-UniRule"/>
</dbReference>
<dbReference type="SUPFAM" id="SSF52440">
    <property type="entry name" value="PreATP-grasp domain"/>
    <property type="match status" value="1"/>
</dbReference>
<dbReference type="PROSITE" id="PS00867">
    <property type="entry name" value="CPSASE_2"/>
    <property type="match status" value="1"/>
</dbReference>
<dbReference type="SMART" id="SM00878">
    <property type="entry name" value="Biotin_carb_C"/>
    <property type="match status" value="1"/>
</dbReference>
<dbReference type="InterPro" id="IPR011764">
    <property type="entry name" value="Biotin_carboxylation_dom"/>
</dbReference>
<dbReference type="InterPro" id="IPR050856">
    <property type="entry name" value="Biotin_carboxylase_complex"/>
</dbReference>
<name>A0A5C6X2C0_9DELT</name>
<dbReference type="Proteomes" id="UP000321412">
    <property type="component" value="Unassembled WGS sequence"/>
</dbReference>
<dbReference type="PROSITE" id="PS00866">
    <property type="entry name" value="CPSASE_1"/>
    <property type="match status" value="1"/>
</dbReference>
<evidence type="ECO:0000259" key="9">
    <source>
        <dbReference type="PROSITE" id="PS50975"/>
    </source>
</evidence>
<evidence type="ECO:0000256" key="8">
    <source>
        <dbReference type="SAM" id="MobiDB-lite"/>
    </source>
</evidence>
<keyword evidence="4 7" id="KW-0067">ATP-binding</keyword>
<feature type="domain" description="Biotin carboxylation" evidence="10">
    <location>
        <begin position="1"/>
        <end position="446"/>
    </location>
</feature>
<dbReference type="SUPFAM" id="SSF56059">
    <property type="entry name" value="Glutathione synthetase ATP-binding domain-like"/>
    <property type="match status" value="1"/>
</dbReference>
<proteinExistence type="predicted"/>
<keyword evidence="12" id="KW-1185">Reference proteome</keyword>
<dbReference type="InterPro" id="IPR004549">
    <property type="entry name" value="Acetyl_CoA_COase_biotin_COase"/>
</dbReference>
<dbReference type="GO" id="GO:0046872">
    <property type="term" value="F:metal ion binding"/>
    <property type="evidence" value="ECO:0007669"/>
    <property type="project" value="UniProtKB-KW"/>
</dbReference>
<dbReference type="RefSeq" id="WP_146982249.1">
    <property type="nucleotide sequence ID" value="NZ_VOSM01000007.1"/>
</dbReference>
<reference evidence="11 12" key="1">
    <citation type="submission" date="2019-08" db="EMBL/GenBank/DDBJ databases">
        <title>Bradymonadales sp. TMQ4.</title>
        <authorList>
            <person name="Liang Q."/>
        </authorList>
    </citation>
    <scope>NUCLEOTIDE SEQUENCE [LARGE SCALE GENOMIC DNA]</scope>
    <source>
        <strain evidence="11 12">TMQ4</strain>
    </source>
</reference>
<evidence type="ECO:0000256" key="3">
    <source>
        <dbReference type="ARBA" id="ARBA00022741"/>
    </source>
</evidence>
<dbReference type="Gene3D" id="3.30.470.20">
    <property type="entry name" value="ATP-grasp fold, B domain"/>
    <property type="match status" value="1"/>
</dbReference>
<dbReference type="FunFam" id="3.30.1490.20:FF:000018">
    <property type="entry name" value="Biotin carboxylase"/>
    <property type="match status" value="1"/>
</dbReference>
<dbReference type="InterPro" id="IPR005482">
    <property type="entry name" value="Biotin_COase_C"/>
</dbReference>
<evidence type="ECO:0000256" key="2">
    <source>
        <dbReference type="ARBA" id="ARBA00022723"/>
    </source>
</evidence>
<accession>A0A5C6X2C0</accession>
<evidence type="ECO:0000256" key="5">
    <source>
        <dbReference type="ARBA" id="ARBA00022842"/>
    </source>
</evidence>
<dbReference type="InterPro" id="IPR005479">
    <property type="entry name" value="CPAse_ATP-bd"/>
</dbReference>
<dbReference type="SUPFAM" id="SSF51246">
    <property type="entry name" value="Rudiment single hybrid motif"/>
    <property type="match status" value="1"/>
</dbReference>
<dbReference type="InterPro" id="IPR011054">
    <property type="entry name" value="Rudment_hybrid_motif"/>
</dbReference>
<dbReference type="GO" id="GO:2001295">
    <property type="term" value="P:malonyl-CoA biosynthetic process"/>
    <property type="evidence" value="ECO:0007669"/>
    <property type="project" value="UniProtKB-UniPathway"/>
</dbReference>